<proteinExistence type="predicted"/>
<name>A0A9E8MWK2_9FLAO</name>
<gene>
    <name evidence="2" type="ORF">N7U66_19040</name>
</gene>
<dbReference type="KEGG" id="lnu:N7U66_19040"/>
<keyword evidence="1" id="KW-0472">Membrane</keyword>
<evidence type="ECO:0000313" key="3">
    <source>
        <dbReference type="Proteomes" id="UP001164705"/>
    </source>
</evidence>
<dbReference type="RefSeq" id="WP_267676515.1">
    <property type="nucleotide sequence ID" value="NZ_CP113088.1"/>
</dbReference>
<reference evidence="2" key="1">
    <citation type="submission" date="2022-11" db="EMBL/GenBank/DDBJ databases">
        <title>Lacinutrix neustonica HL-RS19T sp. nov., isolated from the surface microlayer sample of brackish Lake Shihwa.</title>
        <authorList>
            <person name="Choi J.Y."/>
            <person name="Hwang C.Y."/>
        </authorList>
    </citation>
    <scope>NUCLEOTIDE SEQUENCE</scope>
    <source>
        <strain evidence="2">HL-RS19</strain>
    </source>
</reference>
<evidence type="ECO:0000256" key="1">
    <source>
        <dbReference type="SAM" id="Phobius"/>
    </source>
</evidence>
<protein>
    <recommendedName>
        <fullName evidence="4">Sugar transporter</fullName>
    </recommendedName>
</protein>
<evidence type="ECO:0000313" key="2">
    <source>
        <dbReference type="EMBL" id="WAC01917.1"/>
    </source>
</evidence>
<accession>A0A9E8MWK2</accession>
<organism evidence="2 3">
    <name type="scientific">Lacinutrix neustonica</name>
    <dbReference type="NCBI Taxonomy" id="2980107"/>
    <lineage>
        <taxon>Bacteria</taxon>
        <taxon>Pseudomonadati</taxon>
        <taxon>Bacteroidota</taxon>
        <taxon>Flavobacteriia</taxon>
        <taxon>Flavobacteriales</taxon>
        <taxon>Flavobacteriaceae</taxon>
        <taxon>Lacinutrix</taxon>
    </lineage>
</organism>
<dbReference type="Proteomes" id="UP001164705">
    <property type="component" value="Chromosome"/>
</dbReference>
<dbReference type="EMBL" id="CP113088">
    <property type="protein sequence ID" value="WAC01917.1"/>
    <property type="molecule type" value="Genomic_DNA"/>
</dbReference>
<evidence type="ECO:0008006" key="4">
    <source>
        <dbReference type="Google" id="ProtNLM"/>
    </source>
</evidence>
<keyword evidence="1" id="KW-0812">Transmembrane</keyword>
<feature type="transmembrane region" description="Helical" evidence="1">
    <location>
        <begin position="25"/>
        <end position="43"/>
    </location>
</feature>
<dbReference type="AlphaFoldDB" id="A0A9E8MWK2"/>
<keyword evidence="1" id="KW-1133">Transmembrane helix</keyword>
<sequence>MNDEFDLLESSTPAFDIKAFLFRTLRYWKLFLLCIGIGLFFAYQQNIRKQQSYSLNTQISIEDNTNPLFSSNTSLTFNWGGVYGKIRTIITTLRSRSIHEKVVDSLEYYVTYLKQSRFRKDDIYKAAPFKFELTPNAYQMLNMPIKVSYLGEGVYELHVVNDNGTTKVLDAQNFSDKTKGQLTINP</sequence>
<keyword evidence="3" id="KW-1185">Reference proteome</keyword>